<dbReference type="EMBL" id="BMHA01000002">
    <property type="protein sequence ID" value="GGI03516.1"/>
    <property type="molecule type" value="Genomic_DNA"/>
</dbReference>
<comment type="caution">
    <text evidence="11">Lacks conserved residue(s) required for the propagation of feature annotation.</text>
</comment>
<dbReference type="PANTHER" id="PTHR45765:SF1">
    <property type="entry name" value="METHIONINE--TRNA LIGASE, CYTOPLASMIC"/>
    <property type="match status" value="1"/>
</dbReference>
<dbReference type="AlphaFoldDB" id="A0A8J3ABR0"/>
<keyword evidence="7 11" id="KW-0067">ATP-binding</keyword>
<dbReference type="PANTHER" id="PTHR45765">
    <property type="entry name" value="METHIONINE--TRNA LIGASE"/>
    <property type="match status" value="1"/>
</dbReference>
<keyword evidence="4 11" id="KW-0963">Cytoplasm</keyword>
<dbReference type="GO" id="GO:0004825">
    <property type="term" value="F:methionine-tRNA ligase activity"/>
    <property type="evidence" value="ECO:0007669"/>
    <property type="project" value="UniProtKB-UniRule"/>
</dbReference>
<dbReference type="InterPro" id="IPR029038">
    <property type="entry name" value="MetRS_Zn"/>
</dbReference>
<comment type="caution">
    <text evidence="14">The sequence shown here is derived from an EMBL/GenBank/DDBJ whole genome shotgun (WGS) entry which is preliminary data.</text>
</comment>
<dbReference type="Proteomes" id="UP000650511">
    <property type="component" value="Unassembled WGS sequence"/>
</dbReference>
<dbReference type="InterPro" id="IPR014758">
    <property type="entry name" value="Met-tRNA_synth"/>
</dbReference>
<evidence type="ECO:0000256" key="4">
    <source>
        <dbReference type="ARBA" id="ARBA00022490"/>
    </source>
</evidence>
<comment type="similarity">
    <text evidence="3 11">Belongs to the class-I aminoacyl-tRNA synthetase family. MetG type 1 subfamily.</text>
</comment>
<feature type="binding site" evidence="11">
    <location>
        <position position="153"/>
    </location>
    <ligand>
        <name>Zn(2+)</name>
        <dbReference type="ChEBI" id="CHEBI:29105"/>
    </ligand>
</feature>
<evidence type="ECO:0000259" key="13">
    <source>
        <dbReference type="Pfam" id="PF19303"/>
    </source>
</evidence>
<dbReference type="PRINTS" id="PR01041">
    <property type="entry name" value="TRNASYNTHMET"/>
</dbReference>
<feature type="binding site" evidence="11">
    <location>
        <position position="156"/>
    </location>
    <ligand>
        <name>Zn(2+)</name>
        <dbReference type="ChEBI" id="CHEBI:29105"/>
    </ligand>
</feature>
<evidence type="ECO:0000256" key="5">
    <source>
        <dbReference type="ARBA" id="ARBA00022598"/>
    </source>
</evidence>
<keyword evidence="6 11" id="KW-0547">Nucleotide-binding</keyword>
<comment type="catalytic activity">
    <reaction evidence="10 11">
        <text>tRNA(Met) + L-methionine + ATP = L-methionyl-tRNA(Met) + AMP + diphosphate</text>
        <dbReference type="Rhea" id="RHEA:13481"/>
        <dbReference type="Rhea" id="RHEA-COMP:9667"/>
        <dbReference type="Rhea" id="RHEA-COMP:9698"/>
        <dbReference type="ChEBI" id="CHEBI:30616"/>
        <dbReference type="ChEBI" id="CHEBI:33019"/>
        <dbReference type="ChEBI" id="CHEBI:57844"/>
        <dbReference type="ChEBI" id="CHEBI:78442"/>
        <dbReference type="ChEBI" id="CHEBI:78530"/>
        <dbReference type="ChEBI" id="CHEBI:456215"/>
        <dbReference type="EC" id="6.1.1.10"/>
    </reaction>
</comment>
<feature type="binding site" evidence="11">
    <location>
        <position position="169"/>
    </location>
    <ligand>
        <name>Zn(2+)</name>
        <dbReference type="ChEBI" id="CHEBI:29105"/>
    </ligand>
</feature>
<dbReference type="GO" id="GO:0005829">
    <property type="term" value="C:cytosol"/>
    <property type="evidence" value="ECO:0007669"/>
    <property type="project" value="TreeGrafter"/>
</dbReference>
<dbReference type="CDD" id="cd00814">
    <property type="entry name" value="MetRS_core"/>
    <property type="match status" value="1"/>
</dbReference>
<dbReference type="InterPro" id="IPR009080">
    <property type="entry name" value="tRNAsynth_Ia_anticodon-bd"/>
</dbReference>
<dbReference type="GO" id="GO:0006431">
    <property type="term" value="P:methionyl-tRNA aminoacylation"/>
    <property type="evidence" value="ECO:0007669"/>
    <property type="project" value="UniProtKB-UniRule"/>
</dbReference>
<reference evidence="14" key="1">
    <citation type="journal article" date="2014" name="Int. J. Syst. Evol. Microbiol.">
        <title>Complete genome sequence of Corynebacterium casei LMG S-19264T (=DSM 44701T), isolated from a smear-ripened cheese.</title>
        <authorList>
            <consortium name="US DOE Joint Genome Institute (JGI-PGF)"/>
            <person name="Walter F."/>
            <person name="Albersmeier A."/>
            <person name="Kalinowski J."/>
            <person name="Ruckert C."/>
        </authorList>
    </citation>
    <scope>NUCLEOTIDE SEQUENCE</scope>
    <source>
        <strain evidence="14">CGMCC 1.14988</strain>
    </source>
</reference>
<dbReference type="InterPro" id="IPR014729">
    <property type="entry name" value="Rossmann-like_a/b/a_fold"/>
</dbReference>
<sequence>MSASDTSAGDPRHVLVAVAWPYANGLSHLGHIAGCYLPADVFARYHRISGNRVLMVSGTDAHGTPITVKADQDGVEPADVVNRYNPRFHEQWERLGISFDLFTTTMTDNHREVTWELFRALHANGYIDTRTTEQFYDPQAGRFLPDRYVEGTCPHCGSPDARGDQCETCGKTLDPIDLIDPRSKFTGATPEPRETEHYFILLPRLQEDLLRWLEGREGWRGHVINWALGFVREGLIERAITRDLAWGVPLPPELDISTPDSQKRIYVWFEAVIGYLSASKEWAQRSGDPDAWKAWWLDPAAESYYFIGKDNIPFHAVFWPTYLLGSATAESPPLNLPTNVPANQYVTFRGAKASKSRGIGKSLLDYLDDYQPDELRYALATILPEYNDTDLTEDELVRRINGELVAAWGNLVNRVLAMTRKNFDGVVPEPGELDERDRDILATVDRNLAREAELLERVELRAGLKEALDAAQEVNAYLNATEPWKTAKTDLRRTGTTLWTALQAIAGCNLAFAPYTPFAAAKVGAWLGHGEQLEGTGWQRREVPAGSTLGAPTPLFRKVELPEDDGDV</sequence>
<keyword evidence="9 11" id="KW-0030">Aminoacyl-tRNA synthetase</keyword>
<dbReference type="CDD" id="cd07957">
    <property type="entry name" value="Anticodon_Ia_Met"/>
    <property type="match status" value="1"/>
</dbReference>
<comment type="function">
    <text evidence="1 11">Is required not only for elongation of protein synthesis but also for the initiation of all mRNA translation through initiator tRNA(fMet) aminoacylation.</text>
</comment>
<dbReference type="OrthoDB" id="9810191at2"/>
<dbReference type="InterPro" id="IPR033911">
    <property type="entry name" value="MetRS_core"/>
</dbReference>
<dbReference type="Gene3D" id="1.10.730.10">
    <property type="entry name" value="Isoleucyl-tRNA Synthetase, Domain 1"/>
    <property type="match status" value="1"/>
</dbReference>
<protein>
    <recommendedName>
        <fullName evidence="11">Methionine--tRNA ligase</fullName>
        <ecNumber evidence="11">6.1.1.10</ecNumber>
    </recommendedName>
    <alternativeName>
        <fullName evidence="11">Methionyl-tRNA synthetase</fullName>
        <shortName evidence="11">MetRS</shortName>
    </alternativeName>
</protein>
<dbReference type="FunFam" id="2.20.28.20:FF:000001">
    <property type="entry name" value="Methionine--tRNA ligase"/>
    <property type="match status" value="1"/>
</dbReference>
<dbReference type="HAMAP" id="MF_00098">
    <property type="entry name" value="Met_tRNA_synth_type1"/>
    <property type="match status" value="1"/>
</dbReference>
<dbReference type="Pfam" id="PF09334">
    <property type="entry name" value="tRNA-synt_1g"/>
    <property type="match status" value="1"/>
</dbReference>
<keyword evidence="11" id="KW-0862">Zinc</keyword>
<gene>
    <name evidence="11 14" type="primary">metG</name>
    <name evidence="14" type="ORF">GCM10011354_04420</name>
</gene>
<comment type="subunit">
    <text evidence="11">Monomer.</text>
</comment>
<comment type="subcellular location">
    <subcellularLocation>
        <location evidence="2 11">Cytoplasm</location>
    </subcellularLocation>
</comment>
<evidence type="ECO:0000256" key="6">
    <source>
        <dbReference type="ARBA" id="ARBA00022741"/>
    </source>
</evidence>
<evidence type="ECO:0000313" key="15">
    <source>
        <dbReference type="Proteomes" id="UP000650511"/>
    </source>
</evidence>
<dbReference type="SUPFAM" id="SSF57770">
    <property type="entry name" value="Methionyl-tRNA synthetase (MetRS), Zn-domain"/>
    <property type="match status" value="1"/>
</dbReference>
<dbReference type="SUPFAM" id="SSF52374">
    <property type="entry name" value="Nucleotidylyl transferase"/>
    <property type="match status" value="1"/>
</dbReference>
<dbReference type="InterPro" id="IPR015413">
    <property type="entry name" value="Methionyl/Leucyl_tRNA_Synth"/>
</dbReference>
<evidence type="ECO:0000259" key="12">
    <source>
        <dbReference type="Pfam" id="PF09334"/>
    </source>
</evidence>
<dbReference type="EC" id="6.1.1.10" evidence="11"/>
<dbReference type="GO" id="GO:0005524">
    <property type="term" value="F:ATP binding"/>
    <property type="evidence" value="ECO:0007669"/>
    <property type="project" value="UniProtKB-UniRule"/>
</dbReference>
<feature type="binding site" evidence="11">
    <location>
        <position position="355"/>
    </location>
    <ligand>
        <name>ATP</name>
        <dbReference type="ChEBI" id="CHEBI:30616"/>
    </ligand>
</feature>
<keyword evidence="8 11" id="KW-0648">Protein biosynthesis</keyword>
<dbReference type="Gene3D" id="2.20.28.20">
    <property type="entry name" value="Methionyl-tRNA synthetase, Zn-domain"/>
    <property type="match status" value="1"/>
</dbReference>
<proteinExistence type="inferred from homology"/>
<evidence type="ECO:0000256" key="10">
    <source>
        <dbReference type="ARBA" id="ARBA00047364"/>
    </source>
</evidence>
<feature type="domain" description="Methionyl/Leucyl tRNA synthetase" evidence="12">
    <location>
        <begin position="14"/>
        <end position="416"/>
    </location>
</feature>
<accession>A0A8J3ABR0</accession>
<organism evidence="14 15">
    <name type="scientific">Egicoccus halophilus</name>
    <dbReference type="NCBI Taxonomy" id="1670830"/>
    <lineage>
        <taxon>Bacteria</taxon>
        <taxon>Bacillati</taxon>
        <taxon>Actinomycetota</taxon>
        <taxon>Nitriliruptoria</taxon>
        <taxon>Egicoccales</taxon>
        <taxon>Egicoccaceae</taxon>
        <taxon>Egicoccus</taxon>
    </lineage>
</organism>
<dbReference type="RefSeq" id="WP_130651029.1">
    <property type="nucleotide sequence ID" value="NZ_BMHA01000002.1"/>
</dbReference>
<dbReference type="Gene3D" id="3.40.50.620">
    <property type="entry name" value="HUPs"/>
    <property type="match status" value="1"/>
</dbReference>
<keyword evidence="15" id="KW-1185">Reference proteome</keyword>
<keyword evidence="5 11" id="KW-0436">Ligase</keyword>
<evidence type="ECO:0000256" key="2">
    <source>
        <dbReference type="ARBA" id="ARBA00004496"/>
    </source>
</evidence>
<evidence type="ECO:0000256" key="9">
    <source>
        <dbReference type="ARBA" id="ARBA00023146"/>
    </source>
</evidence>
<name>A0A8J3ABR0_9ACTN</name>
<comment type="cofactor">
    <cofactor evidence="11">
        <name>Zn(2+)</name>
        <dbReference type="ChEBI" id="CHEBI:29105"/>
    </cofactor>
    <text evidence="11">Binds 1 zinc ion per subunit.</text>
</comment>
<feature type="domain" description="Methionyl-tRNA synthetase anticodon-binding" evidence="13">
    <location>
        <begin position="427"/>
        <end position="560"/>
    </location>
</feature>
<dbReference type="SUPFAM" id="SSF47323">
    <property type="entry name" value="Anticodon-binding domain of a subclass of class I aminoacyl-tRNA synthetases"/>
    <property type="match status" value="1"/>
</dbReference>
<evidence type="ECO:0000256" key="11">
    <source>
        <dbReference type="HAMAP-Rule" id="MF_00098"/>
    </source>
</evidence>
<dbReference type="Pfam" id="PF19303">
    <property type="entry name" value="Anticodon_3"/>
    <property type="match status" value="1"/>
</dbReference>
<reference evidence="14" key="2">
    <citation type="submission" date="2020-09" db="EMBL/GenBank/DDBJ databases">
        <authorList>
            <person name="Sun Q."/>
            <person name="Zhou Y."/>
        </authorList>
    </citation>
    <scope>NUCLEOTIDE SEQUENCE</scope>
    <source>
        <strain evidence="14">CGMCC 1.14988</strain>
    </source>
</reference>
<dbReference type="GO" id="GO:0046872">
    <property type="term" value="F:metal ion binding"/>
    <property type="evidence" value="ECO:0007669"/>
    <property type="project" value="UniProtKB-KW"/>
</dbReference>
<dbReference type="NCBIfam" id="TIGR00398">
    <property type="entry name" value="metG"/>
    <property type="match status" value="1"/>
</dbReference>
<evidence type="ECO:0000313" key="14">
    <source>
        <dbReference type="EMBL" id="GGI03516.1"/>
    </source>
</evidence>
<evidence type="ECO:0000256" key="1">
    <source>
        <dbReference type="ARBA" id="ARBA00003314"/>
    </source>
</evidence>
<feature type="binding site" evidence="11">
    <location>
        <position position="166"/>
    </location>
    <ligand>
        <name>Zn(2+)</name>
        <dbReference type="ChEBI" id="CHEBI:29105"/>
    </ligand>
</feature>
<dbReference type="InterPro" id="IPR023458">
    <property type="entry name" value="Met-tRNA_ligase_1"/>
</dbReference>
<evidence type="ECO:0000256" key="3">
    <source>
        <dbReference type="ARBA" id="ARBA00008258"/>
    </source>
</evidence>
<evidence type="ECO:0000256" key="8">
    <source>
        <dbReference type="ARBA" id="ARBA00022917"/>
    </source>
</evidence>
<keyword evidence="11" id="KW-0479">Metal-binding</keyword>
<feature type="short sequence motif" description="'HIGH' region" evidence="11">
    <location>
        <begin position="21"/>
        <end position="31"/>
    </location>
</feature>
<evidence type="ECO:0000256" key="7">
    <source>
        <dbReference type="ARBA" id="ARBA00022840"/>
    </source>
</evidence>
<dbReference type="InterPro" id="IPR041872">
    <property type="entry name" value="Anticodon_Met"/>
</dbReference>